<reference evidence="1 2" key="1">
    <citation type="submission" date="2018-05" db="EMBL/GenBank/DDBJ databases">
        <title>Genomic Encyclopedia of Type Strains, Phase IV (KMG-IV): sequencing the most valuable type-strain genomes for metagenomic binning, comparative biology and taxonomic classification.</title>
        <authorList>
            <person name="Goeker M."/>
        </authorList>
    </citation>
    <scope>NUCLEOTIDE SEQUENCE [LARGE SCALE GENOMIC DNA]</scope>
    <source>
        <strain evidence="1 2">DSM 2626</strain>
    </source>
</reference>
<evidence type="ECO:0000313" key="1">
    <source>
        <dbReference type="EMBL" id="PWJ88443.1"/>
    </source>
</evidence>
<protein>
    <submittedName>
        <fullName evidence="1">Uncharacterized protein</fullName>
    </submittedName>
</protein>
<proteinExistence type="predicted"/>
<dbReference type="AlphaFoldDB" id="A0A8E2W890"/>
<evidence type="ECO:0000313" key="2">
    <source>
        <dbReference type="Proteomes" id="UP000245631"/>
    </source>
</evidence>
<gene>
    <name evidence="1" type="ORF">C8D77_111166</name>
</gene>
<sequence>MIRRGASGKYYCDGRECGYPLAWFACDPEDGADGEWVCLDCGASMFASAPVRNEDPALAVEIAQ</sequence>
<accession>A0A8E2W890</accession>
<dbReference type="EMBL" id="QGGH01000011">
    <property type="protein sequence ID" value="PWJ88443.1"/>
    <property type="molecule type" value="Genomic_DNA"/>
</dbReference>
<organism evidence="1 2">
    <name type="scientific">Rhizobium loti</name>
    <name type="common">Mesorhizobium loti</name>
    <dbReference type="NCBI Taxonomy" id="381"/>
    <lineage>
        <taxon>Bacteria</taxon>
        <taxon>Pseudomonadati</taxon>
        <taxon>Pseudomonadota</taxon>
        <taxon>Alphaproteobacteria</taxon>
        <taxon>Hyphomicrobiales</taxon>
        <taxon>Phyllobacteriaceae</taxon>
        <taxon>Mesorhizobium</taxon>
    </lineage>
</organism>
<dbReference type="Proteomes" id="UP000245631">
    <property type="component" value="Unassembled WGS sequence"/>
</dbReference>
<name>A0A8E2W890_RHILI</name>
<comment type="caution">
    <text evidence="1">The sequence shown here is derived from an EMBL/GenBank/DDBJ whole genome shotgun (WGS) entry which is preliminary data.</text>
</comment>